<sequence length="97" mass="10129">MEMSDPDNEINKNLQSISSPDSIISLNSSCVSQDSQSQSPSGSSCVESLAIINSNESNGELLQSSCLESISICCSGSSKQIVPFLANLAEISNNAVN</sequence>
<keyword evidence="2" id="KW-1185">Reference proteome</keyword>
<dbReference type="Proteomes" id="UP000076858">
    <property type="component" value="Unassembled WGS sequence"/>
</dbReference>
<evidence type="ECO:0000313" key="2">
    <source>
        <dbReference type="Proteomes" id="UP000076858"/>
    </source>
</evidence>
<evidence type="ECO:0000313" key="1">
    <source>
        <dbReference type="EMBL" id="KZS02761.1"/>
    </source>
</evidence>
<proteinExistence type="predicted"/>
<reference evidence="1 2" key="1">
    <citation type="submission" date="2016-03" db="EMBL/GenBank/DDBJ databases">
        <title>EvidentialGene: Evidence-directed Construction of Genes on Genomes.</title>
        <authorList>
            <person name="Gilbert D.G."/>
            <person name="Choi J.-H."/>
            <person name="Mockaitis K."/>
            <person name="Colbourne J."/>
            <person name="Pfrender M."/>
        </authorList>
    </citation>
    <scope>NUCLEOTIDE SEQUENCE [LARGE SCALE GENOMIC DNA]</scope>
    <source>
        <strain evidence="1 2">Xinb3</strain>
        <tissue evidence="1">Complete organism</tissue>
    </source>
</reference>
<organism evidence="1 2">
    <name type="scientific">Daphnia magna</name>
    <dbReference type="NCBI Taxonomy" id="35525"/>
    <lineage>
        <taxon>Eukaryota</taxon>
        <taxon>Metazoa</taxon>
        <taxon>Ecdysozoa</taxon>
        <taxon>Arthropoda</taxon>
        <taxon>Crustacea</taxon>
        <taxon>Branchiopoda</taxon>
        <taxon>Diplostraca</taxon>
        <taxon>Cladocera</taxon>
        <taxon>Anomopoda</taxon>
        <taxon>Daphniidae</taxon>
        <taxon>Daphnia</taxon>
    </lineage>
</organism>
<dbReference type="AlphaFoldDB" id="A0A162CA51"/>
<protein>
    <submittedName>
        <fullName evidence="1">Uncharacterized protein</fullName>
    </submittedName>
</protein>
<accession>A0A162CA51</accession>
<comment type="caution">
    <text evidence="1">The sequence shown here is derived from an EMBL/GenBank/DDBJ whole genome shotgun (WGS) entry which is preliminary data.</text>
</comment>
<dbReference type="EMBL" id="LRGB01003509">
    <property type="protein sequence ID" value="KZS02761.1"/>
    <property type="molecule type" value="Genomic_DNA"/>
</dbReference>
<gene>
    <name evidence="1" type="ORF">APZ42_000060</name>
</gene>
<name>A0A162CA51_9CRUS</name>